<gene>
    <name evidence="10" type="primary">dapF</name>
    <name evidence="10" type="ORF">FJY75_05235</name>
</gene>
<dbReference type="GO" id="GO:0008837">
    <property type="term" value="F:diaminopimelate epimerase activity"/>
    <property type="evidence" value="ECO:0007669"/>
    <property type="project" value="UniProtKB-UniRule"/>
</dbReference>
<organism evidence="10 11">
    <name type="scientific">Eiseniibacteriota bacterium</name>
    <dbReference type="NCBI Taxonomy" id="2212470"/>
    <lineage>
        <taxon>Bacteria</taxon>
        <taxon>Candidatus Eiseniibacteriota</taxon>
    </lineage>
</organism>
<dbReference type="EMBL" id="VGIY01000094">
    <property type="protein sequence ID" value="MBM3317235.1"/>
    <property type="molecule type" value="Genomic_DNA"/>
</dbReference>
<dbReference type="PANTHER" id="PTHR31689">
    <property type="entry name" value="DIAMINOPIMELATE EPIMERASE, CHLOROPLASTIC"/>
    <property type="match status" value="1"/>
</dbReference>
<comment type="pathway">
    <text evidence="1">Amino-acid biosynthesis; L-lysine biosynthesis via DAP pathway; DL-2,6-diaminopimelate from LL-2,6-diaminopimelate: step 1/1.</text>
</comment>
<dbReference type="EC" id="5.1.1.7" evidence="3 8"/>
<dbReference type="SUPFAM" id="SSF54506">
    <property type="entry name" value="Diaminopimelate epimerase-like"/>
    <property type="match status" value="2"/>
</dbReference>
<evidence type="ECO:0000256" key="4">
    <source>
        <dbReference type="ARBA" id="ARBA00022605"/>
    </source>
</evidence>
<dbReference type="InterPro" id="IPR018510">
    <property type="entry name" value="DAP_epimerase_AS"/>
</dbReference>
<reference evidence="10" key="1">
    <citation type="submission" date="2019-03" db="EMBL/GenBank/DDBJ databases">
        <title>Lake Tanganyika Metagenome-Assembled Genomes (MAGs).</title>
        <authorList>
            <person name="Tran P."/>
        </authorList>
    </citation>
    <scope>NUCLEOTIDE SEQUENCE</scope>
    <source>
        <strain evidence="10">M_DeepCast_400m_m2_100</strain>
    </source>
</reference>
<comment type="similarity">
    <text evidence="2">Belongs to the diaminopimelate epimerase family.</text>
</comment>
<evidence type="ECO:0000256" key="1">
    <source>
        <dbReference type="ARBA" id="ARBA00005196"/>
    </source>
</evidence>
<name>A0A938BQH5_UNCEI</name>
<evidence type="ECO:0000256" key="9">
    <source>
        <dbReference type="PROSITE-ProRule" id="PRU10125"/>
    </source>
</evidence>
<dbReference type="NCBIfam" id="TIGR00652">
    <property type="entry name" value="DapF"/>
    <property type="match status" value="1"/>
</dbReference>
<evidence type="ECO:0000313" key="10">
    <source>
        <dbReference type="EMBL" id="MBM3317235.1"/>
    </source>
</evidence>
<dbReference type="GO" id="GO:0009089">
    <property type="term" value="P:lysine biosynthetic process via diaminopimelate"/>
    <property type="evidence" value="ECO:0007669"/>
    <property type="project" value="UniProtKB-UniRule"/>
</dbReference>
<evidence type="ECO:0000256" key="8">
    <source>
        <dbReference type="NCBIfam" id="TIGR00652"/>
    </source>
</evidence>
<evidence type="ECO:0000313" key="11">
    <source>
        <dbReference type="Proteomes" id="UP000748308"/>
    </source>
</evidence>
<dbReference type="Proteomes" id="UP000748308">
    <property type="component" value="Unassembled WGS sequence"/>
</dbReference>
<evidence type="ECO:0000256" key="3">
    <source>
        <dbReference type="ARBA" id="ARBA00013080"/>
    </source>
</evidence>
<accession>A0A938BQH5</accession>
<keyword evidence="4" id="KW-0028">Amino-acid biosynthesis</keyword>
<evidence type="ECO:0000256" key="5">
    <source>
        <dbReference type="ARBA" id="ARBA00023154"/>
    </source>
</evidence>
<dbReference type="InterPro" id="IPR001653">
    <property type="entry name" value="DAP_epimerase_DapF"/>
</dbReference>
<evidence type="ECO:0000256" key="6">
    <source>
        <dbReference type="ARBA" id="ARBA00023235"/>
    </source>
</evidence>
<dbReference type="PROSITE" id="PS01326">
    <property type="entry name" value="DAP_EPIMERASE"/>
    <property type="match status" value="1"/>
</dbReference>
<dbReference type="Gene3D" id="3.10.310.10">
    <property type="entry name" value="Diaminopimelate Epimerase, Chain A, domain 1"/>
    <property type="match status" value="2"/>
</dbReference>
<dbReference type="AlphaFoldDB" id="A0A938BQH5"/>
<comment type="caution">
    <text evidence="10">The sequence shown here is derived from an EMBL/GenBank/DDBJ whole genome shotgun (WGS) entry which is preliminary data.</text>
</comment>
<proteinExistence type="inferred from homology"/>
<sequence>MVGIPYETWSGAGNTFVLVEAALLREPIAPPDLARLACAAGRASAAAVDGLLLVSGDEVRLWNRDGSPAEFCGNGARCHAARLLQRSGSQRVRFLFGRHSIEGWREQGRIGVTVPPPCRARRQPTRAALGGALAPLEEDLARIGLIHAGVPHLCLLLRGPARSDLRRTAPALRQHPFFAPNGTNVTFLWQTGLWRQAPEGEVRTFERGVEDFTQACGSGAVAGAAMLMGQGSASRAQLRVASGDWLAVERNGPVWTLSGPASRVAEGLLSPDPGRRF</sequence>
<evidence type="ECO:0000256" key="2">
    <source>
        <dbReference type="ARBA" id="ARBA00010219"/>
    </source>
</evidence>
<dbReference type="Pfam" id="PF01678">
    <property type="entry name" value="DAP_epimerase"/>
    <property type="match status" value="1"/>
</dbReference>
<protein>
    <recommendedName>
        <fullName evidence="3 8">Diaminopimelate epimerase</fullName>
        <ecNumber evidence="3 8">5.1.1.7</ecNumber>
    </recommendedName>
</protein>
<dbReference type="PANTHER" id="PTHR31689:SF0">
    <property type="entry name" value="DIAMINOPIMELATE EPIMERASE"/>
    <property type="match status" value="1"/>
</dbReference>
<keyword evidence="6 10" id="KW-0413">Isomerase</keyword>
<keyword evidence="5" id="KW-0457">Lysine biosynthesis</keyword>
<comment type="catalytic activity">
    <reaction evidence="7">
        <text>(2S,6S)-2,6-diaminopimelate = meso-2,6-diaminopimelate</text>
        <dbReference type="Rhea" id="RHEA:15393"/>
        <dbReference type="ChEBI" id="CHEBI:57609"/>
        <dbReference type="ChEBI" id="CHEBI:57791"/>
        <dbReference type="EC" id="5.1.1.7"/>
    </reaction>
</comment>
<dbReference type="GO" id="GO:0005829">
    <property type="term" value="C:cytosol"/>
    <property type="evidence" value="ECO:0007669"/>
    <property type="project" value="TreeGrafter"/>
</dbReference>
<evidence type="ECO:0000256" key="7">
    <source>
        <dbReference type="ARBA" id="ARBA00051712"/>
    </source>
</evidence>
<feature type="active site" evidence="9">
    <location>
        <position position="72"/>
    </location>
</feature>